<feature type="transmembrane region" description="Helical" evidence="2">
    <location>
        <begin position="82"/>
        <end position="105"/>
    </location>
</feature>
<gene>
    <name evidence="3" type="ORF">PGLA1383_LOCUS41115</name>
</gene>
<evidence type="ECO:0000313" key="4">
    <source>
        <dbReference type="Proteomes" id="UP000654075"/>
    </source>
</evidence>
<keyword evidence="2" id="KW-0472">Membrane</keyword>
<feature type="transmembrane region" description="Helical" evidence="2">
    <location>
        <begin position="158"/>
        <end position="178"/>
    </location>
</feature>
<feature type="compositionally biased region" description="Polar residues" evidence="1">
    <location>
        <begin position="326"/>
        <end position="339"/>
    </location>
</feature>
<name>A0A813GCD7_POLGL</name>
<reference evidence="3" key="1">
    <citation type="submission" date="2021-02" db="EMBL/GenBank/DDBJ databases">
        <authorList>
            <person name="Dougan E. K."/>
            <person name="Rhodes N."/>
            <person name="Thang M."/>
            <person name="Chan C."/>
        </authorList>
    </citation>
    <scope>NUCLEOTIDE SEQUENCE</scope>
</reference>
<sequence length="586" mass="65299">MLRAVREPRLSAISATACSFGDSYTGHAVVLSDVLRGDRRHDDPYSCDGSRGRFVWRMALTASQVLVPCCSLLSSFRRCPQWLFVVLNILQYFSILLVLFAAFGIWRSFWTSQAGQFVYISAFAACGGLEGYILTMAYRYIGDAEAISEKQRHSASSLLSLLTVLSVSLLGLWTGAVVHDGSFVYELSLSAEPSDSKASRLLPGGEEPLPSESGTSRGRRRAGAGSFLRVSLNLHKGSTIRVIQASCFVVVMLPRETVRKQVSSVVSSSAFAYANRVARGSTKAVLAGSAQKCDLLRVGAVLNQVQDQVVLQQPQAFQHPPAPRQSLQQHPQTPTQLVQPETQQGLVQGRLLESVQRHPSGPSASSLDVQTQQVGQRWQAWAWQRCRRAAVTYGPWELLRRGHLLQRHRFGRSGKKLAGLASEFFFKTSSSHIMFDAVIRLQAIVSSLTLAKDRLHHPVRKFTKGLADFVRFLKSQQPQLQPEHQIDESQLQPQPLLMPQMQELQPEAHEHLYPQQSLQQHPQTPTQLVQPETQQGLVQGRPMPSPLRQASDTDSPSSALKRPALEPRYKDIRNFIVKRRYEPIQS</sequence>
<keyword evidence="4" id="KW-1185">Reference proteome</keyword>
<evidence type="ECO:0000256" key="1">
    <source>
        <dbReference type="SAM" id="MobiDB-lite"/>
    </source>
</evidence>
<dbReference type="EMBL" id="CAJNNV010028261">
    <property type="protein sequence ID" value="CAE8623901.1"/>
    <property type="molecule type" value="Genomic_DNA"/>
</dbReference>
<feature type="region of interest" description="Disordered" evidence="1">
    <location>
        <begin position="195"/>
        <end position="222"/>
    </location>
</feature>
<protein>
    <submittedName>
        <fullName evidence="3">Uncharacterized protein</fullName>
    </submittedName>
</protein>
<feature type="region of interest" description="Disordered" evidence="1">
    <location>
        <begin position="315"/>
        <end position="339"/>
    </location>
</feature>
<feature type="compositionally biased region" description="Polar residues" evidence="1">
    <location>
        <begin position="548"/>
        <end position="558"/>
    </location>
</feature>
<keyword evidence="2" id="KW-1133">Transmembrane helix</keyword>
<comment type="caution">
    <text evidence="3">The sequence shown here is derived from an EMBL/GenBank/DDBJ whole genome shotgun (WGS) entry which is preliminary data.</text>
</comment>
<evidence type="ECO:0000313" key="3">
    <source>
        <dbReference type="EMBL" id="CAE8623901.1"/>
    </source>
</evidence>
<proteinExistence type="predicted"/>
<evidence type="ECO:0000256" key="2">
    <source>
        <dbReference type="SAM" id="Phobius"/>
    </source>
</evidence>
<keyword evidence="2" id="KW-0812">Transmembrane</keyword>
<organism evidence="3 4">
    <name type="scientific">Polarella glacialis</name>
    <name type="common">Dinoflagellate</name>
    <dbReference type="NCBI Taxonomy" id="89957"/>
    <lineage>
        <taxon>Eukaryota</taxon>
        <taxon>Sar</taxon>
        <taxon>Alveolata</taxon>
        <taxon>Dinophyceae</taxon>
        <taxon>Suessiales</taxon>
        <taxon>Suessiaceae</taxon>
        <taxon>Polarella</taxon>
    </lineage>
</organism>
<accession>A0A813GCD7</accession>
<feature type="transmembrane region" description="Helical" evidence="2">
    <location>
        <begin position="117"/>
        <end position="138"/>
    </location>
</feature>
<dbReference type="Proteomes" id="UP000654075">
    <property type="component" value="Unassembled WGS sequence"/>
</dbReference>
<feature type="region of interest" description="Disordered" evidence="1">
    <location>
        <begin position="536"/>
        <end position="569"/>
    </location>
</feature>
<dbReference type="AlphaFoldDB" id="A0A813GCD7"/>